<evidence type="ECO:0000313" key="3">
    <source>
        <dbReference type="EMBL" id="GIY89243.1"/>
    </source>
</evidence>
<comment type="caution">
    <text evidence="3">The sequence shown here is derived from an EMBL/GenBank/DDBJ whole genome shotgun (WGS) entry which is preliminary data.</text>
</comment>
<feature type="transmembrane region" description="Helical" evidence="2">
    <location>
        <begin position="15"/>
        <end position="34"/>
    </location>
</feature>
<gene>
    <name evidence="3" type="ORF">CDAR_59171</name>
</gene>
<keyword evidence="2" id="KW-1133">Transmembrane helix</keyword>
<name>A0AAV4X3T1_9ARAC</name>
<feature type="region of interest" description="Disordered" evidence="1">
    <location>
        <begin position="91"/>
        <end position="119"/>
    </location>
</feature>
<dbReference type="AlphaFoldDB" id="A0AAV4X3T1"/>
<organism evidence="3 4">
    <name type="scientific">Caerostris darwini</name>
    <dbReference type="NCBI Taxonomy" id="1538125"/>
    <lineage>
        <taxon>Eukaryota</taxon>
        <taxon>Metazoa</taxon>
        <taxon>Ecdysozoa</taxon>
        <taxon>Arthropoda</taxon>
        <taxon>Chelicerata</taxon>
        <taxon>Arachnida</taxon>
        <taxon>Araneae</taxon>
        <taxon>Araneomorphae</taxon>
        <taxon>Entelegynae</taxon>
        <taxon>Araneoidea</taxon>
        <taxon>Araneidae</taxon>
        <taxon>Caerostris</taxon>
    </lineage>
</organism>
<evidence type="ECO:0000313" key="4">
    <source>
        <dbReference type="Proteomes" id="UP001054837"/>
    </source>
</evidence>
<sequence>EEEEQKRSRLPVPKIWLVVLMCLLTDAPVVAAYLKNSKNKTVMYQTTEGSELKIESYPFPSRITLPKTKSATVPRFKRFFLERFHLIRSSKKTKKKKTKKKVQITSSEDIAGRPPVSLD</sequence>
<proteinExistence type="predicted"/>
<accession>A0AAV4X3T1</accession>
<protein>
    <submittedName>
        <fullName evidence="3">Uncharacterized protein</fullName>
    </submittedName>
</protein>
<reference evidence="3 4" key="1">
    <citation type="submission" date="2021-06" db="EMBL/GenBank/DDBJ databases">
        <title>Caerostris darwini draft genome.</title>
        <authorList>
            <person name="Kono N."/>
            <person name="Arakawa K."/>
        </authorList>
    </citation>
    <scope>NUCLEOTIDE SEQUENCE [LARGE SCALE GENOMIC DNA]</scope>
</reference>
<dbReference type="Proteomes" id="UP001054837">
    <property type="component" value="Unassembled WGS sequence"/>
</dbReference>
<keyword evidence="4" id="KW-1185">Reference proteome</keyword>
<keyword evidence="2" id="KW-0812">Transmembrane</keyword>
<evidence type="ECO:0000256" key="1">
    <source>
        <dbReference type="SAM" id="MobiDB-lite"/>
    </source>
</evidence>
<feature type="compositionally biased region" description="Basic residues" evidence="1">
    <location>
        <begin position="91"/>
        <end position="102"/>
    </location>
</feature>
<feature type="non-terminal residue" evidence="3">
    <location>
        <position position="1"/>
    </location>
</feature>
<keyword evidence="2" id="KW-0472">Membrane</keyword>
<evidence type="ECO:0000256" key="2">
    <source>
        <dbReference type="SAM" id="Phobius"/>
    </source>
</evidence>
<dbReference type="EMBL" id="BPLQ01015594">
    <property type="protein sequence ID" value="GIY89243.1"/>
    <property type="molecule type" value="Genomic_DNA"/>
</dbReference>